<dbReference type="InterPro" id="IPR012334">
    <property type="entry name" value="Pectin_lyas_fold"/>
</dbReference>
<dbReference type="SMART" id="SM00710">
    <property type="entry name" value="PbH1"/>
    <property type="match status" value="5"/>
</dbReference>
<dbReference type="Gene3D" id="2.160.20.10">
    <property type="entry name" value="Single-stranded right-handed beta-helix, Pectin lyase-like"/>
    <property type="match status" value="1"/>
</dbReference>
<dbReference type="InterPro" id="IPR011050">
    <property type="entry name" value="Pectin_lyase_fold/virulence"/>
</dbReference>
<evidence type="ECO:0000313" key="3">
    <source>
        <dbReference type="Proteomes" id="UP000028534"/>
    </source>
</evidence>
<evidence type="ECO:0000313" key="2">
    <source>
        <dbReference type="EMBL" id="KEZ15306.1"/>
    </source>
</evidence>
<dbReference type="Pfam" id="PF13229">
    <property type="entry name" value="Beta_helix"/>
    <property type="match status" value="1"/>
</dbReference>
<name>A0A084EBG4_SPHYA</name>
<evidence type="ECO:0000259" key="1">
    <source>
        <dbReference type="Pfam" id="PF13229"/>
    </source>
</evidence>
<feature type="domain" description="Right handed beta helix" evidence="1">
    <location>
        <begin position="128"/>
        <end position="291"/>
    </location>
</feature>
<gene>
    <name evidence="2" type="ORF">CP98_04542</name>
</gene>
<organism evidence="2 3">
    <name type="scientific">Sphingobium yanoikuyae</name>
    <name type="common">Sphingomonas yanoikuyae</name>
    <dbReference type="NCBI Taxonomy" id="13690"/>
    <lineage>
        <taxon>Bacteria</taxon>
        <taxon>Pseudomonadati</taxon>
        <taxon>Pseudomonadota</taxon>
        <taxon>Alphaproteobacteria</taxon>
        <taxon>Sphingomonadales</taxon>
        <taxon>Sphingomonadaceae</taxon>
        <taxon>Sphingobium</taxon>
    </lineage>
</organism>
<dbReference type="EMBL" id="JGVR01000042">
    <property type="protein sequence ID" value="KEZ15306.1"/>
    <property type="molecule type" value="Genomic_DNA"/>
</dbReference>
<comment type="caution">
    <text evidence="2">The sequence shown here is derived from an EMBL/GenBank/DDBJ whole genome shotgun (WGS) entry which is preliminary data.</text>
</comment>
<proteinExistence type="predicted"/>
<dbReference type="RefSeq" id="WP_037522239.1">
    <property type="nucleotide sequence ID" value="NZ_JGVR01000042.1"/>
</dbReference>
<dbReference type="InterPro" id="IPR006626">
    <property type="entry name" value="PbH1"/>
</dbReference>
<sequence length="386" mass="41425">MFTYRNLTLGLLTMAVATVGIGATAYHALGASDGPLRVDSPQALAKAIAGAKGSTIIQLAPGQYGDLAMKPSERTGMLVIESADPNNPAILQSIKLYKIKDIAFRNLTVRSTPSPNRGDYVIDVVDVQNIILQKLQIRGIGGAERGREYGLMVRASNGVRLQDSNLSDLRYGVGILNATSVSIERNEFHGIQTDGIRGGGATDLLVAENILGDFSPKAGEHPDGIQLWSTNQKQPGRRITIRDNLVARHNGGIVQGIFIRDTLRQLPFEDVTVSGNLILGGMYNGIALTGIDRGAVSDNWVIAYPDMKSWISLNGTNAVSLTNNRAMQFLLRDTGSLDEKSNKTNSPVAAGDLSSIKQWLASKPKMAERAGPYLRELAGTPPHAGR</sequence>
<dbReference type="PATRIC" id="fig|13690.10.peg.4677"/>
<dbReference type="eggNOG" id="COG2982">
    <property type="taxonomic scope" value="Bacteria"/>
</dbReference>
<protein>
    <submittedName>
        <fullName evidence="2">Putative secreted calcium-binding protein</fullName>
    </submittedName>
</protein>
<reference evidence="2 3" key="1">
    <citation type="submission" date="2014-03" db="EMBL/GenBank/DDBJ databases">
        <title>Genome sequence of Sphingobium yanoikuyae B1.</title>
        <authorList>
            <person name="Gan H.M."/>
            <person name="Gan H.Y."/>
            <person name="Savka M.A."/>
        </authorList>
    </citation>
    <scope>NUCLEOTIDE SEQUENCE [LARGE SCALE GENOMIC DNA]</scope>
    <source>
        <strain evidence="2 3">B1</strain>
    </source>
</reference>
<dbReference type="AlphaFoldDB" id="A0A084EBG4"/>
<dbReference type="InterPro" id="IPR039448">
    <property type="entry name" value="Beta_helix"/>
</dbReference>
<accession>A0A084EBG4</accession>
<dbReference type="SUPFAM" id="SSF51126">
    <property type="entry name" value="Pectin lyase-like"/>
    <property type="match status" value="1"/>
</dbReference>
<dbReference type="Proteomes" id="UP000028534">
    <property type="component" value="Unassembled WGS sequence"/>
</dbReference>